<dbReference type="PROSITE" id="PS00028">
    <property type="entry name" value="ZINC_FINGER_C2H2_1"/>
    <property type="match status" value="1"/>
</dbReference>
<organism evidence="6 7">
    <name type="scientific">Euplotes crassus</name>
    <dbReference type="NCBI Taxonomy" id="5936"/>
    <lineage>
        <taxon>Eukaryota</taxon>
        <taxon>Sar</taxon>
        <taxon>Alveolata</taxon>
        <taxon>Ciliophora</taxon>
        <taxon>Intramacronucleata</taxon>
        <taxon>Spirotrichea</taxon>
        <taxon>Hypotrichia</taxon>
        <taxon>Euplotida</taxon>
        <taxon>Euplotidae</taxon>
        <taxon>Moneuplotes</taxon>
    </lineage>
</organism>
<evidence type="ECO:0000256" key="2">
    <source>
        <dbReference type="ARBA" id="ARBA00022771"/>
    </source>
</evidence>
<evidence type="ECO:0000313" key="6">
    <source>
        <dbReference type="EMBL" id="CAI2362153.1"/>
    </source>
</evidence>
<dbReference type="InterPro" id="IPR036236">
    <property type="entry name" value="Znf_C2H2_sf"/>
</dbReference>
<keyword evidence="1" id="KW-0479">Metal-binding</keyword>
<dbReference type="InterPro" id="IPR013087">
    <property type="entry name" value="Znf_C2H2_type"/>
</dbReference>
<dbReference type="EMBL" id="CAMPGE010003322">
    <property type="protein sequence ID" value="CAI2362153.1"/>
    <property type="molecule type" value="Genomic_DNA"/>
</dbReference>
<feature type="domain" description="C2H2-type" evidence="5">
    <location>
        <begin position="206"/>
        <end position="235"/>
    </location>
</feature>
<evidence type="ECO:0000313" key="7">
    <source>
        <dbReference type="Proteomes" id="UP001295684"/>
    </source>
</evidence>
<dbReference type="GO" id="GO:0000981">
    <property type="term" value="F:DNA-binding transcription factor activity, RNA polymerase II-specific"/>
    <property type="evidence" value="ECO:0007669"/>
    <property type="project" value="TreeGrafter"/>
</dbReference>
<dbReference type="GO" id="GO:0008270">
    <property type="term" value="F:zinc ion binding"/>
    <property type="evidence" value="ECO:0007669"/>
    <property type="project" value="UniProtKB-KW"/>
</dbReference>
<sequence length="260" mass="29992">MEFRELWELGDSKKCKGQGLQKIGKPSKSSDQICLDFVDHLDVREAIKLPILFNETDLKLSPILLCPQNSEIHIQNVAKNFTSENSQNLSQNVEEGLTTNNFCNKRRSEAMIHFKSIDSSTSKLDSPLNFCYEGLNKLGSPIGIKKSNPDEDFCDFSDSSEDREIPSNMNFLDYRSRPSDSQKIQRYKHSVKYVATKGPARSQRWIHCKHATCSKKFRKSWNFIQHAKIHLGIKPYQCSRCSKRFTQKANLSKHLRREIC</sequence>
<evidence type="ECO:0000256" key="4">
    <source>
        <dbReference type="PROSITE-ProRule" id="PRU00042"/>
    </source>
</evidence>
<keyword evidence="3" id="KW-0862">Zinc</keyword>
<feature type="domain" description="C2H2-type" evidence="5">
    <location>
        <begin position="236"/>
        <end position="260"/>
    </location>
</feature>
<dbReference type="Gene3D" id="3.30.160.60">
    <property type="entry name" value="Classic Zinc Finger"/>
    <property type="match status" value="2"/>
</dbReference>
<accession>A0AAD1UBJ8</accession>
<dbReference type="PROSITE" id="PS50157">
    <property type="entry name" value="ZINC_FINGER_C2H2_2"/>
    <property type="match status" value="2"/>
</dbReference>
<evidence type="ECO:0000256" key="3">
    <source>
        <dbReference type="ARBA" id="ARBA00022833"/>
    </source>
</evidence>
<dbReference type="PANTHER" id="PTHR23235:SF120">
    <property type="entry name" value="KRUPPEL-LIKE FACTOR 15"/>
    <property type="match status" value="1"/>
</dbReference>
<evidence type="ECO:0000256" key="1">
    <source>
        <dbReference type="ARBA" id="ARBA00022723"/>
    </source>
</evidence>
<comment type="caution">
    <text evidence="6">The sequence shown here is derived from an EMBL/GenBank/DDBJ whole genome shotgun (WGS) entry which is preliminary data.</text>
</comment>
<reference evidence="6" key="1">
    <citation type="submission" date="2023-07" db="EMBL/GenBank/DDBJ databases">
        <authorList>
            <consortium name="AG Swart"/>
            <person name="Singh M."/>
            <person name="Singh A."/>
            <person name="Seah K."/>
            <person name="Emmerich C."/>
        </authorList>
    </citation>
    <scope>NUCLEOTIDE SEQUENCE</scope>
    <source>
        <strain evidence="6">DP1</strain>
    </source>
</reference>
<dbReference type="FunFam" id="3.30.160.60:FF:000643">
    <property type="entry name" value="Zinc finger protein 668"/>
    <property type="match status" value="1"/>
</dbReference>
<protein>
    <recommendedName>
        <fullName evidence="5">C2H2-type domain-containing protein</fullName>
    </recommendedName>
</protein>
<dbReference type="PANTHER" id="PTHR23235">
    <property type="entry name" value="KRUEPPEL-LIKE TRANSCRIPTION FACTOR"/>
    <property type="match status" value="1"/>
</dbReference>
<evidence type="ECO:0000259" key="5">
    <source>
        <dbReference type="PROSITE" id="PS50157"/>
    </source>
</evidence>
<keyword evidence="7" id="KW-1185">Reference proteome</keyword>
<dbReference type="Pfam" id="PF00096">
    <property type="entry name" value="zf-C2H2"/>
    <property type="match status" value="1"/>
</dbReference>
<dbReference type="AlphaFoldDB" id="A0AAD1UBJ8"/>
<gene>
    <name evidence="6" type="ORF">ECRASSUSDP1_LOCUS3475</name>
</gene>
<dbReference type="GO" id="GO:0000978">
    <property type="term" value="F:RNA polymerase II cis-regulatory region sequence-specific DNA binding"/>
    <property type="evidence" value="ECO:0007669"/>
    <property type="project" value="TreeGrafter"/>
</dbReference>
<dbReference type="SMART" id="SM00355">
    <property type="entry name" value="ZnF_C2H2"/>
    <property type="match status" value="2"/>
</dbReference>
<proteinExistence type="predicted"/>
<dbReference type="SUPFAM" id="SSF57667">
    <property type="entry name" value="beta-beta-alpha zinc fingers"/>
    <property type="match status" value="1"/>
</dbReference>
<dbReference type="Proteomes" id="UP001295684">
    <property type="component" value="Unassembled WGS sequence"/>
</dbReference>
<keyword evidence="2 4" id="KW-0863">Zinc-finger</keyword>
<name>A0AAD1UBJ8_EUPCR</name>